<comment type="subcellular location">
    <subcellularLocation>
        <location evidence="1">Nucleus</location>
    </subcellularLocation>
</comment>
<accession>A0ABC8K532</accession>
<sequence length="102" mass="11447">MVIRTGDLSLTKLVMFMISKPWSSLGFLKSSVSVFLCLSMYACNEGLLRCGMSCRWINYLRPDVKCGNFSVEEEKTIVKLHQSIGSKYAVGLSCLNVWILLS</sequence>
<evidence type="ECO:0000256" key="6">
    <source>
        <dbReference type="ARBA" id="ARBA00023242"/>
    </source>
</evidence>
<dbReference type="PANTHER" id="PTHR47997">
    <property type="entry name" value="MYB DOMAIN PROTEIN 55"/>
    <property type="match status" value="1"/>
</dbReference>
<gene>
    <name evidence="7" type="ORF">ERUC_LOCUS16332</name>
</gene>
<name>A0ABC8K532_ERUVS</name>
<evidence type="ECO:0000256" key="2">
    <source>
        <dbReference type="ARBA" id="ARBA00022737"/>
    </source>
</evidence>
<comment type="caution">
    <text evidence="7">The sequence shown here is derived from an EMBL/GenBank/DDBJ whole genome shotgun (WGS) entry which is preliminary data.</text>
</comment>
<keyword evidence="4" id="KW-0238">DNA-binding</keyword>
<dbReference type="SUPFAM" id="SSF46689">
    <property type="entry name" value="Homeodomain-like"/>
    <property type="match status" value="1"/>
</dbReference>
<evidence type="ECO:0000256" key="1">
    <source>
        <dbReference type="ARBA" id="ARBA00004123"/>
    </source>
</evidence>
<keyword evidence="3" id="KW-0805">Transcription regulation</keyword>
<dbReference type="GO" id="GO:0005634">
    <property type="term" value="C:nucleus"/>
    <property type="evidence" value="ECO:0007669"/>
    <property type="project" value="UniProtKB-SubCell"/>
</dbReference>
<evidence type="ECO:0000313" key="8">
    <source>
        <dbReference type="Proteomes" id="UP001642260"/>
    </source>
</evidence>
<dbReference type="GO" id="GO:0003677">
    <property type="term" value="F:DNA binding"/>
    <property type="evidence" value="ECO:0007669"/>
    <property type="project" value="UniProtKB-KW"/>
</dbReference>
<organism evidence="7 8">
    <name type="scientific">Eruca vesicaria subsp. sativa</name>
    <name type="common">Garden rocket</name>
    <name type="synonym">Eruca sativa</name>
    <dbReference type="NCBI Taxonomy" id="29727"/>
    <lineage>
        <taxon>Eukaryota</taxon>
        <taxon>Viridiplantae</taxon>
        <taxon>Streptophyta</taxon>
        <taxon>Embryophyta</taxon>
        <taxon>Tracheophyta</taxon>
        <taxon>Spermatophyta</taxon>
        <taxon>Magnoliopsida</taxon>
        <taxon>eudicotyledons</taxon>
        <taxon>Gunneridae</taxon>
        <taxon>Pentapetalae</taxon>
        <taxon>rosids</taxon>
        <taxon>malvids</taxon>
        <taxon>Brassicales</taxon>
        <taxon>Brassicaceae</taxon>
        <taxon>Brassiceae</taxon>
        <taxon>Eruca</taxon>
    </lineage>
</organism>
<protein>
    <submittedName>
        <fullName evidence="7">Uncharacterized protein</fullName>
    </submittedName>
</protein>
<evidence type="ECO:0000256" key="3">
    <source>
        <dbReference type="ARBA" id="ARBA00023015"/>
    </source>
</evidence>
<proteinExistence type="predicted"/>
<keyword evidence="5" id="KW-0804">Transcription</keyword>
<evidence type="ECO:0000313" key="7">
    <source>
        <dbReference type="EMBL" id="CAH8344449.1"/>
    </source>
</evidence>
<dbReference type="EMBL" id="CAKOAT010152931">
    <property type="protein sequence ID" value="CAH8344449.1"/>
    <property type="molecule type" value="Genomic_DNA"/>
</dbReference>
<dbReference type="PANTHER" id="PTHR47997:SF75">
    <property type="entry name" value="MYB DOMAIN PROTEIN 55"/>
    <property type="match status" value="1"/>
</dbReference>
<evidence type="ECO:0000256" key="4">
    <source>
        <dbReference type="ARBA" id="ARBA00023125"/>
    </source>
</evidence>
<evidence type="ECO:0000256" key="5">
    <source>
        <dbReference type="ARBA" id="ARBA00023163"/>
    </source>
</evidence>
<keyword evidence="2" id="KW-0677">Repeat</keyword>
<dbReference type="InterPro" id="IPR009057">
    <property type="entry name" value="Homeodomain-like_sf"/>
</dbReference>
<reference evidence="7 8" key="1">
    <citation type="submission" date="2022-03" db="EMBL/GenBank/DDBJ databases">
        <authorList>
            <person name="Macdonald S."/>
            <person name="Ahmed S."/>
            <person name="Newling K."/>
        </authorList>
    </citation>
    <scope>NUCLEOTIDE SEQUENCE [LARGE SCALE GENOMIC DNA]</scope>
</reference>
<keyword evidence="8" id="KW-1185">Reference proteome</keyword>
<dbReference type="Proteomes" id="UP001642260">
    <property type="component" value="Unassembled WGS sequence"/>
</dbReference>
<dbReference type="InterPro" id="IPR051953">
    <property type="entry name" value="Plant_SW-associated_TFs"/>
</dbReference>
<keyword evidence="6" id="KW-0539">Nucleus</keyword>
<dbReference type="AlphaFoldDB" id="A0ABC8K532"/>